<name>A0A382V9P3_9ZZZZ</name>
<evidence type="ECO:0000313" key="7">
    <source>
        <dbReference type="EMBL" id="SVD42621.1"/>
    </source>
</evidence>
<protein>
    <recommendedName>
        <fullName evidence="6">Rad50/SbcC-type AAA domain-containing protein</fullName>
    </recommendedName>
</protein>
<feature type="non-terminal residue" evidence="7">
    <location>
        <position position="1"/>
    </location>
</feature>
<feature type="domain" description="Rad50/SbcC-type AAA" evidence="6">
    <location>
        <begin position="15"/>
        <end position="118"/>
    </location>
</feature>
<dbReference type="PANTHER" id="PTHR32182:SF0">
    <property type="entry name" value="DNA REPLICATION AND REPAIR PROTEIN RECF"/>
    <property type="match status" value="1"/>
</dbReference>
<dbReference type="EMBL" id="UINC01149887">
    <property type="protein sequence ID" value="SVD42621.1"/>
    <property type="molecule type" value="Genomic_DNA"/>
</dbReference>
<feature type="non-terminal residue" evidence="7">
    <location>
        <position position="188"/>
    </location>
</feature>
<dbReference type="InterPro" id="IPR027417">
    <property type="entry name" value="P-loop_NTPase"/>
</dbReference>
<proteinExistence type="inferred from homology"/>
<evidence type="ECO:0000256" key="3">
    <source>
        <dbReference type="ARBA" id="ARBA00022741"/>
    </source>
</evidence>
<dbReference type="GO" id="GO:0003697">
    <property type="term" value="F:single-stranded DNA binding"/>
    <property type="evidence" value="ECO:0007669"/>
    <property type="project" value="InterPro"/>
</dbReference>
<dbReference type="Gene3D" id="1.20.1050.90">
    <property type="entry name" value="RecF/RecN/SMC, N-terminal domain"/>
    <property type="match status" value="1"/>
</dbReference>
<dbReference type="Gene3D" id="3.40.50.300">
    <property type="entry name" value="P-loop containing nucleotide triphosphate hydrolases"/>
    <property type="match status" value="1"/>
</dbReference>
<organism evidence="7">
    <name type="scientific">marine metagenome</name>
    <dbReference type="NCBI Taxonomy" id="408172"/>
    <lineage>
        <taxon>unclassified sequences</taxon>
        <taxon>metagenomes</taxon>
        <taxon>ecological metagenomes</taxon>
    </lineage>
</organism>
<dbReference type="Pfam" id="PF13476">
    <property type="entry name" value="AAA_23"/>
    <property type="match status" value="1"/>
</dbReference>
<dbReference type="GO" id="GO:0006302">
    <property type="term" value="P:double-strand break repair"/>
    <property type="evidence" value="ECO:0007669"/>
    <property type="project" value="InterPro"/>
</dbReference>
<dbReference type="InterPro" id="IPR042174">
    <property type="entry name" value="RecF_2"/>
</dbReference>
<dbReference type="PROSITE" id="PS00617">
    <property type="entry name" value="RECF_1"/>
    <property type="match status" value="1"/>
</dbReference>
<keyword evidence="2" id="KW-0235">DNA replication</keyword>
<dbReference type="GO" id="GO:0005524">
    <property type="term" value="F:ATP binding"/>
    <property type="evidence" value="ECO:0007669"/>
    <property type="project" value="UniProtKB-KW"/>
</dbReference>
<dbReference type="PANTHER" id="PTHR32182">
    <property type="entry name" value="DNA REPLICATION AND REPAIR PROTEIN RECF"/>
    <property type="match status" value="1"/>
</dbReference>
<gene>
    <name evidence="7" type="ORF">METZ01_LOCUS395475</name>
</gene>
<reference evidence="7" key="1">
    <citation type="submission" date="2018-05" db="EMBL/GenBank/DDBJ databases">
        <authorList>
            <person name="Lanie J.A."/>
            <person name="Ng W.-L."/>
            <person name="Kazmierczak K.M."/>
            <person name="Andrzejewski T.M."/>
            <person name="Davidsen T.M."/>
            <person name="Wayne K.J."/>
            <person name="Tettelin H."/>
            <person name="Glass J.I."/>
            <person name="Rusch D."/>
            <person name="Podicherti R."/>
            <person name="Tsui H.-C.T."/>
            <person name="Winkler M.E."/>
        </authorList>
    </citation>
    <scope>NUCLEOTIDE SEQUENCE</scope>
</reference>
<sequence length="188" mass="21019">VGQAEAFRTLYISNLQLTNFRNYRHLNIDIPSGVVAVHGDNAQGKTSLLEAIYLLSIAKAYRAGGDRQAVGFDPDNTESSANISGVVHRKSDIVRISVGMRIDTSREGYSQSTFQKSIRINGIKRSATELVGVVNAVLFDPQDIDLILGGPALRRKYLDILICQLDRIYLRSLQAYQKIVYQRNHLLR</sequence>
<dbReference type="GO" id="GO:0016887">
    <property type="term" value="F:ATP hydrolysis activity"/>
    <property type="evidence" value="ECO:0007669"/>
    <property type="project" value="InterPro"/>
</dbReference>
<evidence type="ECO:0000256" key="5">
    <source>
        <dbReference type="ARBA" id="ARBA00023125"/>
    </source>
</evidence>
<dbReference type="SUPFAM" id="SSF52540">
    <property type="entry name" value="P-loop containing nucleoside triphosphate hydrolases"/>
    <property type="match status" value="1"/>
</dbReference>
<keyword evidence="1" id="KW-0963">Cytoplasm</keyword>
<dbReference type="AlphaFoldDB" id="A0A382V9P3"/>
<dbReference type="HAMAP" id="MF_00365">
    <property type="entry name" value="RecF"/>
    <property type="match status" value="1"/>
</dbReference>
<accession>A0A382V9P3</accession>
<keyword evidence="4" id="KW-0067">ATP-binding</keyword>
<evidence type="ECO:0000256" key="2">
    <source>
        <dbReference type="ARBA" id="ARBA00022705"/>
    </source>
</evidence>
<dbReference type="GO" id="GO:0006260">
    <property type="term" value="P:DNA replication"/>
    <property type="evidence" value="ECO:0007669"/>
    <property type="project" value="UniProtKB-KW"/>
</dbReference>
<dbReference type="InterPro" id="IPR038729">
    <property type="entry name" value="Rad50/SbcC_AAA"/>
</dbReference>
<evidence type="ECO:0000256" key="1">
    <source>
        <dbReference type="ARBA" id="ARBA00022490"/>
    </source>
</evidence>
<keyword evidence="3" id="KW-0547">Nucleotide-binding</keyword>
<dbReference type="GO" id="GO:0000731">
    <property type="term" value="P:DNA synthesis involved in DNA repair"/>
    <property type="evidence" value="ECO:0007669"/>
    <property type="project" value="TreeGrafter"/>
</dbReference>
<dbReference type="InterPro" id="IPR001238">
    <property type="entry name" value="DNA-binding_RecF"/>
</dbReference>
<evidence type="ECO:0000259" key="6">
    <source>
        <dbReference type="Pfam" id="PF13476"/>
    </source>
</evidence>
<keyword evidence="5" id="KW-0238">DNA-binding</keyword>
<evidence type="ECO:0000256" key="4">
    <source>
        <dbReference type="ARBA" id="ARBA00022840"/>
    </source>
</evidence>
<dbReference type="InterPro" id="IPR018078">
    <property type="entry name" value="DNA-binding_RecF_CS"/>
</dbReference>